<dbReference type="KEGG" id="tli:Tlie_1024"/>
<evidence type="ECO:0000256" key="4">
    <source>
        <dbReference type="ARBA" id="ARBA00023004"/>
    </source>
</evidence>
<dbReference type="AlphaFoldDB" id="G7VA57"/>
<proteinExistence type="predicted"/>
<keyword evidence="4 6" id="KW-0408">Iron</keyword>
<organism evidence="8 9">
    <name type="scientific">Thermovirga lienii (strain ATCC BAA-1197 / DSM 17291 / Cas60314)</name>
    <dbReference type="NCBI Taxonomy" id="580340"/>
    <lineage>
        <taxon>Bacteria</taxon>
        <taxon>Thermotogati</taxon>
        <taxon>Synergistota</taxon>
        <taxon>Synergistia</taxon>
        <taxon>Synergistales</taxon>
        <taxon>Thermovirgaceae</taxon>
        <taxon>Thermovirga</taxon>
    </lineage>
</organism>
<dbReference type="HOGENOM" id="CLU_044176_1_1_0"/>
<dbReference type="PROSITE" id="PS51918">
    <property type="entry name" value="RADICAL_SAM"/>
    <property type="match status" value="1"/>
</dbReference>
<dbReference type="eggNOG" id="COG1180">
    <property type="taxonomic scope" value="Bacteria"/>
</dbReference>
<feature type="domain" description="Radical SAM core" evidence="7">
    <location>
        <begin position="69"/>
        <end position="284"/>
    </location>
</feature>
<feature type="binding site" evidence="6">
    <location>
        <position position="84"/>
    </location>
    <ligand>
        <name>[4Fe-4S] cluster</name>
        <dbReference type="ChEBI" id="CHEBI:49883"/>
        <note>4Fe-4S-S-AdoMet</note>
    </ligand>
</feature>
<evidence type="ECO:0000313" key="9">
    <source>
        <dbReference type="Proteomes" id="UP000005868"/>
    </source>
</evidence>
<reference evidence="9" key="1">
    <citation type="submission" date="2011-10" db="EMBL/GenBank/DDBJ databases">
        <title>The complete genome of chromosome of Thermovirga lienii DSM 17291.</title>
        <authorList>
            <consortium name="US DOE Joint Genome Institute (JGI-PGF)"/>
            <person name="Lucas S."/>
            <person name="Copeland A."/>
            <person name="Lapidus A."/>
            <person name="Glavina del Rio T."/>
            <person name="Dalin E."/>
            <person name="Tice H."/>
            <person name="Bruce D."/>
            <person name="Goodwin L."/>
            <person name="Pitluck S."/>
            <person name="Peters L."/>
            <person name="Mikhailova N."/>
            <person name="Saunders E."/>
            <person name="Kyrpides N."/>
            <person name="Mavromatis K."/>
            <person name="Ivanova N."/>
            <person name="Last F.I."/>
            <person name="Brettin T."/>
            <person name="Detter J.C."/>
            <person name="Han C."/>
            <person name="Larimer F."/>
            <person name="Land M."/>
            <person name="Hauser L."/>
            <person name="Markowitz V."/>
            <person name="Cheng J.-F."/>
            <person name="Hugenholtz P."/>
            <person name="Woyke T."/>
            <person name="Wu D."/>
            <person name="Spring S."/>
            <person name="Schroeder M."/>
            <person name="Brambilla E.-M."/>
            <person name="Klenk H.-P."/>
            <person name="Eisen J.A."/>
        </authorList>
    </citation>
    <scope>NUCLEOTIDE SEQUENCE [LARGE SCALE GENOMIC DNA]</scope>
    <source>
        <strain evidence="9">ATCC BAA-1197 / DSM 17291 / Cas60314</strain>
    </source>
</reference>
<evidence type="ECO:0000313" key="8">
    <source>
        <dbReference type="EMBL" id="AER66757.1"/>
    </source>
</evidence>
<accession>G7VA57</accession>
<dbReference type="InterPro" id="IPR016431">
    <property type="entry name" value="Pyrv-formate_lyase-activ_prd"/>
</dbReference>
<protein>
    <submittedName>
        <fullName evidence="8">Radical SAM domain protein</fullName>
    </submittedName>
</protein>
<keyword evidence="5 6" id="KW-0411">Iron-sulfur</keyword>
<evidence type="ECO:0000256" key="2">
    <source>
        <dbReference type="ARBA" id="ARBA00022691"/>
    </source>
</evidence>
<dbReference type="STRING" id="580340.Tlie_1024"/>
<evidence type="ECO:0000256" key="5">
    <source>
        <dbReference type="ARBA" id="ARBA00023014"/>
    </source>
</evidence>
<dbReference type="GO" id="GO:0003824">
    <property type="term" value="F:catalytic activity"/>
    <property type="evidence" value="ECO:0007669"/>
    <property type="project" value="InterPro"/>
</dbReference>
<dbReference type="InterPro" id="IPR013785">
    <property type="entry name" value="Aldolase_TIM"/>
</dbReference>
<feature type="binding site" evidence="6">
    <location>
        <position position="91"/>
    </location>
    <ligand>
        <name>[4Fe-4S] cluster</name>
        <dbReference type="ChEBI" id="CHEBI:49883"/>
        <note>4Fe-4S-S-AdoMet</note>
    </ligand>
</feature>
<dbReference type="GO" id="GO:0051539">
    <property type="term" value="F:4 iron, 4 sulfur cluster binding"/>
    <property type="evidence" value="ECO:0007669"/>
    <property type="project" value="UniProtKB-KW"/>
</dbReference>
<evidence type="ECO:0000256" key="3">
    <source>
        <dbReference type="ARBA" id="ARBA00022723"/>
    </source>
</evidence>
<evidence type="ECO:0000256" key="1">
    <source>
        <dbReference type="ARBA" id="ARBA00022485"/>
    </source>
</evidence>
<evidence type="ECO:0000256" key="6">
    <source>
        <dbReference type="PIRSR" id="PIRSR004869-50"/>
    </source>
</evidence>
<dbReference type="Pfam" id="PF04055">
    <property type="entry name" value="Radical_SAM"/>
    <property type="match status" value="1"/>
</dbReference>
<dbReference type="InterPro" id="IPR027596">
    <property type="entry name" value="AmmeMemoSam_rS"/>
</dbReference>
<dbReference type="InterPro" id="IPR034457">
    <property type="entry name" value="Organic_radical-activating"/>
</dbReference>
<name>G7VA57_THELD</name>
<dbReference type="PANTHER" id="PTHR30352">
    <property type="entry name" value="PYRUVATE FORMATE-LYASE-ACTIVATING ENZYME"/>
    <property type="match status" value="1"/>
</dbReference>
<gene>
    <name evidence="8" type="ordered locus">Tlie_1024</name>
</gene>
<evidence type="ECO:0000259" key="7">
    <source>
        <dbReference type="PROSITE" id="PS51918"/>
    </source>
</evidence>
<keyword evidence="1" id="KW-0004">4Fe-4S</keyword>
<dbReference type="SFLD" id="SFLDS00029">
    <property type="entry name" value="Radical_SAM"/>
    <property type="match status" value="1"/>
</dbReference>
<dbReference type="InterPro" id="IPR058240">
    <property type="entry name" value="rSAM_sf"/>
</dbReference>
<dbReference type="NCBIfam" id="TIGR04337">
    <property type="entry name" value="AmmeMemoSam_rS"/>
    <property type="match status" value="1"/>
</dbReference>
<dbReference type="EMBL" id="CP003096">
    <property type="protein sequence ID" value="AER66757.1"/>
    <property type="molecule type" value="Genomic_DNA"/>
</dbReference>
<comment type="cofactor">
    <cofactor evidence="6">
        <name>[4Fe-4S] cluster</name>
        <dbReference type="ChEBI" id="CHEBI:49883"/>
    </cofactor>
    <text evidence="6">Binds 1 [4Fe-4S] cluster. The cluster is coordinated with 3 cysteines and an exchangeable S-adenosyl-L-methionine.</text>
</comment>
<keyword evidence="9" id="KW-1185">Reference proteome</keyword>
<dbReference type="PIRSF" id="PIRSF004869">
    <property type="entry name" value="PflX_prd"/>
    <property type="match status" value="1"/>
</dbReference>
<sequence>MDTLHDAMWWRKEDQIVICELCPHFCNIPEGKRGFCGVRFNYGSSLKTLNFGKASSVAIDPIEKKPLYHWFPGSRILSFGTVGCNLNCPFCQNWPIARWADSVDLIEITPQKIVELVKKNGLKSVAFTYNEPFVWFEFVLKSAQVLRKENIHVVLVTNGYINAPPLRELLPYISAMNIDLKGFSEKVYSILHGSLEPVKRTIETSVEAGVHVEITHLLVPGINDSTEQFVSMIDWLSSISANIPFHLSRYFPNYKWHKEPTPLDKMKEYADLAREKLKFVYLGNILEGNDTFCPKCNALIIKRTGYHIEIFNLKKDGRCSLCNTRTGIVTN</sequence>
<keyword evidence="2 6" id="KW-0949">S-adenosyl-L-methionine</keyword>
<dbReference type="InterPro" id="IPR007197">
    <property type="entry name" value="rSAM"/>
</dbReference>
<reference evidence="8 9" key="2">
    <citation type="journal article" date="2012" name="Stand. Genomic Sci.">
        <title>Genome sequence of the moderately thermophilic, amino-acid-degrading and sulfur-reducing bacterium Thermovirga lienii type strain (Cas60314(T)).</title>
        <authorList>
            <person name="Goker M."/>
            <person name="Saunders E."/>
            <person name="Lapidus A."/>
            <person name="Nolan M."/>
            <person name="Lucas S."/>
            <person name="Hammon N."/>
            <person name="Deshpande S."/>
            <person name="Cheng J.F."/>
            <person name="Han C."/>
            <person name="Tapia R."/>
            <person name="Goodwin L.A."/>
            <person name="Pitluck S."/>
            <person name="Liolios K."/>
            <person name="Mavromatis K."/>
            <person name="Pagani I."/>
            <person name="Ivanova N."/>
            <person name="Mikhailova N."/>
            <person name="Pati A."/>
            <person name="Chen A."/>
            <person name="Palaniappan K."/>
            <person name="Land M."/>
            <person name="Chang Y.J."/>
            <person name="Jeffries C.D."/>
            <person name="Brambilla E.M."/>
            <person name="Rohde M."/>
            <person name="Spring S."/>
            <person name="Detter J.C."/>
            <person name="Woyke T."/>
            <person name="Bristow J."/>
            <person name="Eisen J.A."/>
            <person name="Markowitz V."/>
            <person name="Hugenholtz P."/>
            <person name="Kyrpides N.C."/>
            <person name="Klenk H.P."/>
        </authorList>
    </citation>
    <scope>NUCLEOTIDE SEQUENCE [LARGE SCALE GENOMIC DNA]</scope>
    <source>
        <strain evidence="9">ATCC BAA-1197 / DSM 17291 / Cas60314</strain>
    </source>
</reference>
<dbReference type="Gene3D" id="3.20.20.70">
    <property type="entry name" value="Aldolase class I"/>
    <property type="match status" value="1"/>
</dbReference>
<keyword evidence="3 6" id="KW-0479">Metal-binding</keyword>
<dbReference type="SUPFAM" id="SSF102114">
    <property type="entry name" value="Radical SAM enzymes"/>
    <property type="match status" value="1"/>
</dbReference>
<dbReference type="PANTHER" id="PTHR30352:SF5">
    <property type="entry name" value="PYRUVATE FORMATE-LYASE 1-ACTIVATING ENZYME"/>
    <property type="match status" value="1"/>
</dbReference>
<dbReference type="SFLD" id="SFLDG01101">
    <property type="entry name" value="Uncharacterised_Radical_SAM_Su"/>
    <property type="match status" value="1"/>
</dbReference>
<dbReference type="GO" id="GO:0046872">
    <property type="term" value="F:metal ion binding"/>
    <property type="evidence" value="ECO:0007669"/>
    <property type="project" value="UniProtKB-KW"/>
</dbReference>
<feature type="binding site" evidence="6">
    <location>
        <position position="88"/>
    </location>
    <ligand>
        <name>[4Fe-4S] cluster</name>
        <dbReference type="ChEBI" id="CHEBI:49883"/>
        <note>4Fe-4S-S-AdoMet</note>
    </ligand>
</feature>
<dbReference type="CDD" id="cd01335">
    <property type="entry name" value="Radical_SAM"/>
    <property type="match status" value="1"/>
</dbReference>
<dbReference type="Proteomes" id="UP000005868">
    <property type="component" value="Chromosome"/>
</dbReference>